<dbReference type="EMBL" id="PYIX02000092">
    <property type="protein sequence ID" value="RFC81486.1"/>
    <property type="molecule type" value="Genomic_DNA"/>
</dbReference>
<dbReference type="AlphaFoldDB" id="A0A371YJ75"/>
<name>A0A371YJ75_9GAMM</name>
<dbReference type="RefSeq" id="WP_004282283.1">
    <property type="nucleotide sequence ID" value="NZ_JBHRSF010000083.1"/>
</dbReference>
<proteinExistence type="predicted"/>
<accession>A0A371YJ75</accession>
<gene>
    <name evidence="2" type="primary">mobC</name>
    <name evidence="1" type="ORF">ACFODO_16220</name>
    <name evidence="2" type="ORF">C9E89_021590</name>
</gene>
<reference evidence="4" key="3">
    <citation type="journal article" date="2019" name="Int. J. Syst. Evol. Microbiol.">
        <title>The Global Catalogue of Microorganisms (GCM) 10K type strain sequencing project: providing services to taxonomists for standard genome sequencing and annotation.</title>
        <authorList>
            <consortium name="The Broad Institute Genomics Platform"/>
            <consortium name="The Broad Institute Genome Sequencing Center for Infectious Disease"/>
            <person name="Wu L."/>
            <person name="Ma J."/>
        </authorList>
    </citation>
    <scope>NUCLEOTIDE SEQUENCE [LARGE SCALE GENOMIC DNA]</scope>
    <source>
        <strain evidence="4">KCTC 62575</strain>
    </source>
</reference>
<sequence>MADKELIKRTKEIKIRLTEEEHQALLNRCTKASLATWMRETCLGEKQTKQSKVIEVDPKLLRQLAGIGNNLNQIARLVNQHSKQDSVLDRIAIITALSSIERELQRLNDDHKNT</sequence>
<dbReference type="InterPro" id="IPR053842">
    <property type="entry name" value="NikA-like"/>
</dbReference>
<evidence type="ECO:0000313" key="3">
    <source>
        <dbReference type="Proteomes" id="UP000240957"/>
    </source>
</evidence>
<evidence type="ECO:0000313" key="2">
    <source>
        <dbReference type="EMBL" id="RFC81486.1"/>
    </source>
</evidence>
<dbReference type="Proteomes" id="UP000240957">
    <property type="component" value="Unassembled WGS sequence"/>
</dbReference>
<evidence type="ECO:0000313" key="1">
    <source>
        <dbReference type="EMBL" id="MFC2996778.1"/>
    </source>
</evidence>
<reference evidence="1" key="4">
    <citation type="submission" date="2024-09" db="EMBL/GenBank/DDBJ databases">
        <authorList>
            <person name="Sun Q."/>
            <person name="Mori K."/>
        </authorList>
    </citation>
    <scope>NUCLEOTIDE SEQUENCE</scope>
    <source>
        <strain evidence="1">KCTC 62575</strain>
    </source>
</reference>
<reference evidence="2 3" key="2">
    <citation type="submission" date="2018-08" db="EMBL/GenBank/DDBJ databases">
        <title>The draft genome of Acinetobacter sichuanensis strain WCHAc060041.</title>
        <authorList>
            <person name="Qin J."/>
            <person name="Feng Y."/>
            <person name="Zong Z."/>
        </authorList>
    </citation>
    <scope>NUCLEOTIDE SEQUENCE [LARGE SCALE GENOMIC DNA]</scope>
    <source>
        <strain evidence="2 3">WCHAc060041</strain>
    </source>
</reference>
<dbReference type="OrthoDB" id="884463at2"/>
<dbReference type="Pfam" id="PF21983">
    <property type="entry name" value="NikA-like"/>
    <property type="match status" value="1"/>
</dbReference>
<keyword evidence="4" id="KW-1185">Reference proteome</keyword>
<evidence type="ECO:0000313" key="4">
    <source>
        <dbReference type="Proteomes" id="UP001595455"/>
    </source>
</evidence>
<dbReference type="EMBL" id="JBHRSF010000083">
    <property type="protein sequence ID" value="MFC2996778.1"/>
    <property type="molecule type" value="Genomic_DNA"/>
</dbReference>
<dbReference type="Proteomes" id="UP001595455">
    <property type="component" value="Unassembled WGS sequence"/>
</dbReference>
<protein>
    <submittedName>
        <fullName evidence="1">MobC family plasmid mobilization relaxosome protein</fullName>
    </submittedName>
    <submittedName>
        <fullName evidence="2">Plasmid mobilization relaxosome protein MobC</fullName>
    </submittedName>
</protein>
<comment type="caution">
    <text evidence="2">The sequence shown here is derived from an EMBL/GenBank/DDBJ whole genome shotgun (WGS) entry which is preliminary data.</text>
</comment>
<organism evidence="2 3">
    <name type="scientific">Acinetobacter sichuanensis</name>
    <dbReference type="NCBI Taxonomy" id="2136183"/>
    <lineage>
        <taxon>Bacteria</taxon>
        <taxon>Pseudomonadati</taxon>
        <taxon>Pseudomonadota</taxon>
        <taxon>Gammaproteobacteria</taxon>
        <taxon>Moraxellales</taxon>
        <taxon>Moraxellaceae</taxon>
        <taxon>Acinetobacter</taxon>
    </lineage>
</organism>
<reference evidence="1" key="1">
    <citation type="journal article" date="2014" name="Int. J. Syst. Evol. Microbiol.">
        <title>Complete genome of a new Firmicutes species belonging to the dominant human colonic microbiota ('Ruminococcus bicirculans') reveals two chromosomes and a selective capacity to utilize plant glucans.</title>
        <authorList>
            <consortium name="NISC Comparative Sequencing Program"/>
            <person name="Wegmann U."/>
            <person name="Louis P."/>
            <person name="Goesmann A."/>
            <person name="Henrissat B."/>
            <person name="Duncan S.H."/>
            <person name="Flint H.J."/>
        </authorList>
    </citation>
    <scope>NUCLEOTIDE SEQUENCE</scope>
    <source>
        <strain evidence="1">KCTC 62575</strain>
    </source>
</reference>